<dbReference type="OrthoDB" id="6909617at2"/>
<reference evidence="2 3" key="1">
    <citation type="journal article" date="2002" name="Environ. Microbiol.">
        <title>Complete genome sequence and comparative analysis of the metabolically versatile Pseudomonas putida KT2440.</title>
        <authorList>
            <person name="Nelson K.E."/>
            <person name="Weinel C."/>
            <person name="Paulsen I.T."/>
            <person name="Dodson R.J."/>
            <person name="Hilbert H."/>
            <person name="Martins dos Santos V.A."/>
            <person name="Fouts D.E."/>
            <person name="Gill S.R."/>
            <person name="Pop M."/>
            <person name="Holmes M."/>
            <person name="Brinkac L."/>
            <person name="Beanan M."/>
            <person name="DeBoy R.T."/>
            <person name="Daugherty S."/>
            <person name="Kolonay J."/>
            <person name="Madupu R."/>
            <person name="Nelson W."/>
            <person name="White O."/>
            <person name="Peterson J."/>
            <person name="Khouri H."/>
            <person name="Hance I."/>
            <person name="Chris Lee P."/>
            <person name="Holtzapple E."/>
            <person name="Scanlan D."/>
            <person name="Tran K."/>
            <person name="Moazzez A."/>
            <person name="Utterback T."/>
            <person name="Rizzo M."/>
            <person name="Lee K."/>
            <person name="Kosack D."/>
            <person name="Moestl D."/>
            <person name="Wedler H."/>
            <person name="Lauber J."/>
            <person name="Stjepandic D."/>
            <person name="Hoheisel J."/>
            <person name="Straetz M."/>
            <person name="Heim S."/>
            <person name="Kiewitz C."/>
            <person name="Eisen J.A."/>
            <person name="Timmis K.N."/>
            <person name="Dusterhoft A."/>
            <person name="Tummler B."/>
            <person name="Fraser C.M."/>
        </authorList>
    </citation>
    <scope>NUCLEOTIDE SEQUENCE [LARGE SCALE GENOMIC DNA]</scope>
    <source>
        <strain evidence="3">ATCC 47054 / DSM 6125 / CFBP 8728 / NCIMB 11950 / KT2440</strain>
    </source>
</reference>
<evidence type="ECO:0000313" key="2">
    <source>
        <dbReference type="EMBL" id="AAN68621.1"/>
    </source>
</evidence>
<accession>Q88II6</accession>
<proteinExistence type="predicted"/>
<sequence>MKLPMAHHTTTRQGLQTMQTNANNTQFFYQNGKLVTLKTGEQGRSIFRSPDVPLAERQSDDTDAGGLLATDDKGSVLQVQQKS</sequence>
<name>Q88II6_PSEPK</name>
<protein>
    <submittedName>
        <fullName evidence="2">Uncharacterized protein</fullName>
    </submittedName>
</protein>
<organism evidence="2 3">
    <name type="scientific">Pseudomonas putida (strain ATCC 47054 / DSM 6125 / CFBP 8728 / NCIMB 11950 / KT2440)</name>
    <dbReference type="NCBI Taxonomy" id="160488"/>
    <lineage>
        <taxon>Bacteria</taxon>
        <taxon>Pseudomonadati</taxon>
        <taxon>Pseudomonadota</taxon>
        <taxon>Gammaproteobacteria</taxon>
        <taxon>Pseudomonadales</taxon>
        <taxon>Pseudomonadaceae</taxon>
        <taxon>Pseudomonas</taxon>
    </lineage>
</organism>
<dbReference type="AlphaFoldDB" id="Q88II6"/>
<keyword evidence="3" id="KW-1185">Reference proteome</keyword>
<dbReference type="PaxDb" id="160488-PP_3013"/>
<dbReference type="Proteomes" id="UP000000556">
    <property type="component" value="Chromosome"/>
</dbReference>
<evidence type="ECO:0000313" key="3">
    <source>
        <dbReference type="Proteomes" id="UP000000556"/>
    </source>
</evidence>
<reference evidence="2 3" key="2">
    <citation type="journal article" date="2016" name="Environ. Microbiol.">
        <title>The revisited genome of Pseudomonas putida KT2440 enlightens its value as a robust metabolic chassis.</title>
        <authorList>
            <person name="Belda E."/>
            <person name="van Heck R.G."/>
            <person name="Lopez-Sanchez M.J."/>
            <person name="Cruveiller S."/>
            <person name="Barbe V."/>
            <person name="Fraser C."/>
            <person name="Klenk H.P."/>
            <person name="Petersen J."/>
            <person name="Morgat A."/>
            <person name="Nikel P.I."/>
            <person name="Vallenet D."/>
            <person name="Rouy Z."/>
            <person name="Sekowska A."/>
            <person name="Martins Dos Santos V.A."/>
            <person name="de Lorenzo V."/>
            <person name="Danchin A."/>
            <person name="Medigue C."/>
        </authorList>
    </citation>
    <scope>NUCLEOTIDE SEQUENCE [LARGE SCALE GENOMIC DNA]</scope>
    <source>
        <strain evidence="3">ATCC 47054 / DSM 6125 / CFBP 8728 / NCIMB 11950 / KT2440</strain>
    </source>
</reference>
<dbReference type="HOGENOM" id="CLU_193805_0_0_6"/>
<dbReference type="EMBL" id="AE015451">
    <property type="protein sequence ID" value="AAN68621.1"/>
    <property type="molecule type" value="Genomic_DNA"/>
</dbReference>
<feature type="region of interest" description="Disordered" evidence="1">
    <location>
        <begin position="47"/>
        <end position="83"/>
    </location>
</feature>
<dbReference type="BioCyc" id="PPUT160488:G1G01-3196-MONOMER"/>
<gene>
    <name evidence="2" type="ordered locus">PP_3013</name>
</gene>
<evidence type="ECO:0000256" key="1">
    <source>
        <dbReference type="SAM" id="MobiDB-lite"/>
    </source>
</evidence>
<dbReference type="KEGG" id="ppu:PP_3013"/>
<dbReference type="PATRIC" id="fig|160488.4.peg.3185"/>